<dbReference type="InterPro" id="IPR043502">
    <property type="entry name" value="DNA/RNA_pol_sf"/>
</dbReference>
<dbReference type="Proteomes" id="UP001454036">
    <property type="component" value="Unassembled WGS sequence"/>
</dbReference>
<evidence type="ECO:0008006" key="3">
    <source>
        <dbReference type="Google" id="ProtNLM"/>
    </source>
</evidence>
<dbReference type="SUPFAM" id="SSF56672">
    <property type="entry name" value="DNA/RNA polymerases"/>
    <property type="match status" value="1"/>
</dbReference>
<keyword evidence="2" id="KW-1185">Reference proteome</keyword>
<dbReference type="AlphaFoldDB" id="A0AAV3PZA1"/>
<name>A0AAV3PZA1_LITER</name>
<dbReference type="Gene3D" id="3.30.70.270">
    <property type="match status" value="1"/>
</dbReference>
<dbReference type="InterPro" id="IPR043128">
    <property type="entry name" value="Rev_trsase/Diguanyl_cyclase"/>
</dbReference>
<dbReference type="EMBL" id="BAABME010003039">
    <property type="protein sequence ID" value="GAA0157159.1"/>
    <property type="molecule type" value="Genomic_DNA"/>
</dbReference>
<reference evidence="1 2" key="1">
    <citation type="submission" date="2024-01" db="EMBL/GenBank/DDBJ databases">
        <title>The complete chloroplast genome sequence of Lithospermum erythrorhizon: insights into the phylogenetic relationship among Boraginaceae species and the maternal lineages of purple gromwells.</title>
        <authorList>
            <person name="Okada T."/>
            <person name="Watanabe K."/>
        </authorList>
    </citation>
    <scope>NUCLEOTIDE SEQUENCE [LARGE SCALE GENOMIC DNA]</scope>
</reference>
<accession>A0AAV3PZA1</accession>
<gene>
    <name evidence="1" type="ORF">LIER_14483</name>
</gene>
<comment type="caution">
    <text evidence="1">The sequence shown here is derived from an EMBL/GenBank/DDBJ whole genome shotgun (WGS) entry which is preliminary data.</text>
</comment>
<sequence>MISQQGIEPNPDKIVVVQAIQSPRTQKEAHYLTGRIAALTRFISRAGDRSLPFFKAIKKERDFEWIPECEKSFQESKAYLQFPQLLAQPVEGDVLQL</sequence>
<proteinExistence type="predicted"/>
<evidence type="ECO:0000313" key="2">
    <source>
        <dbReference type="Proteomes" id="UP001454036"/>
    </source>
</evidence>
<organism evidence="1 2">
    <name type="scientific">Lithospermum erythrorhizon</name>
    <name type="common">Purple gromwell</name>
    <name type="synonym">Lithospermum officinale var. erythrorhizon</name>
    <dbReference type="NCBI Taxonomy" id="34254"/>
    <lineage>
        <taxon>Eukaryota</taxon>
        <taxon>Viridiplantae</taxon>
        <taxon>Streptophyta</taxon>
        <taxon>Embryophyta</taxon>
        <taxon>Tracheophyta</taxon>
        <taxon>Spermatophyta</taxon>
        <taxon>Magnoliopsida</taxon>
        <taxon>eudicotyledons</taxon>
        <taxon>Gunneridae</taxon>
        <taxon>Pentapetalae</taxon>
        <taxon>asterids</taxon>
        <taxon>lamiids</taxon>
        <taxon>Boraginales</taxon>
        <taxon>Boraginaceae</taxon>
        <taxon>Boraginoideae</taxon>
        <taxon>Lithospermeae</taxon>
        <taxon>Lithospermum</taxon>
    </lineage>
</organism>
<evidence type="ECO:0000313" key="1">
    <source>
        <dbReference type="EMBL" id="GAA0157159.1"/>
    </source>
</evidence>
<protein>
    <recommendedName>
        <fullName evidence="3">Mitochondrial protein</fullName>
    </recommendedName>
</protein>